<evidence type="ECO:0000256" key="9">
    <source>
        <dbReference type="ARBA" id="ARBA00023002"/>
    </source>
</evidence>
<proteinExistence type="inferred from homology"/>
<evidence type="ECO:0000256" key="1">
    <source>
        <dbReference type="ARBA" id="ARBA00001974"/>
    </source>
</evidence>
<protein>
    <recommendedName>
        <fullName evidence="5 11">L-aspartate oxidase</fullName>
        <ecNumber evidence="4 11">1.4.3.16</ecNumber>
    </recommendedName>
</protein>
<dbReference type="SUPFAM" id="SSF51905">
    <property type="entry name" value="FAD/NAD(P)-binding domain"/>
    <property type="match status" value="1"/>
</dbReference>
<evidence type="ECO:0000256" key="10">
    <source>
        <dbReference type="ARBA" id="ARBA00048305"/>
    </source>
</evidence>
<comment type="pathway">
    <text evidence="2 12">Cofactor biosynthesis; NAD(+) biosynthesis; iminoaspartate from L-aspartate (oxidase route): step 1/1.</text>
</comment>
<dbReference type="Proteomes" id="UP000006867">
    <property type="component" value="Chromosome"/>
</dbReference>
<dbReference type="EC" id="1.4.3.16" evidence="4 11"/>
<evidence type="ECO:0000256" key="8">
    <source>
        <dbReference type="ARBA" id="ARBA00022827"/>
    </source>
</evidence>
<evidence type="ECO:0000256" key="6">
    <source>
        <dbReference type="ARBA" id="ARBA00022630"/>
    </source>
</evidence>
<dbReference type="PRINTS" id="PR00368">
    <property type="entry name" value="FADPNR"/>
</dbReference>
<keyword evidence="6 12" id="KW-0285">Flavoprotein</keyword>
<dbReference type="Pfam" id="PF02910">
    <property type="entry name" value="Succ_DH_flav_C"/>
    <property type="match status" value="1"/>
</dbReference>
<dbReference type="NCBIfam" id="TIGR00551">
    <property type="entry name" value="nadB"/>
    <property type="match status" value="1"/>
</dbReference>
<keyword evidence="17" id="KW-1185">Reference proteome</keyword>
<evidence type="ECO:0000256" key="4">
    <source>
        <dbReference type="ARBA" id="ARBA00012173"/>
    </source>
</evidence>
<evidence type="ECO:0000313" key="17">
    <source>
        <dbReference type="Proteomes" id="UP000006867"/>
    </source>
</evidence>
<dbReference type="PANTHER" id="PTHR42716:SF2">
    <property type="entry name" value="L-ASPARTATE OXIDASE, CHLOROPLASTIC"/>
    <property type="match status" value="1"/>
</dbReference>
<comment type="function">
    <text evidence="12">Catalyzes the oxidation of L-aspartate to iminoaspartate.</text>
</comment>
<reference evidence="16 17" key="1">
    <citation type="journal article" date="2011" name="Front. Microbiol.">
        <title>Genomic signatures of strain selection and enhancement in Bacillus atrophaeus var. globigii, a historical biowarfare simulant.</title>
        <authorList>
            <person name="Gibbons H.S."/>
            <person name="Broomall S.M."/>
            <person name="McNew L.A."/>
            <person name="Daligault H."/>
            <person name="Chapman C."/>
            <person name="Bruce D."/>
            <person name="Karavis M."/>
            <person name="Krepps M."/>
            <person name="McGregor P.A."/>
            <person name="Hong C."/>
            <person name="Park K.H."/>
            <person name="Akmal A."/>
            <person name="Feldman A."/>
            <person name="Lin J.S."/>
            <person name="Chang W.E."/>
            <person name="Higgs B.W."/>
            <person name="Demirev P."/>
            <person name="Lindquist J."/>
            <person name="Liem A."/>
            <person name="Fochler E."/>
            <person name="Read T.D."/>
            <person name="Tapia R."/>
            <person name="Johnson S."/>
            <person name="Bishop-Lilly K.A."/>
            <person name="Detter C."/>
            <person name="Han C."/>
            <person name="Sozhamannan S."/>
            <person name="Rosenzweig C.N."/>
            <person name="Skowronski E.W."/>
        </authorList>
    </citation>
    <scope>NUCLEOTIDE SEQUENCE [LARGE SCALE GENOMIC DNA]</scope>
    <source>
        <strain evidence="16 17">1942</strain>
    </source>
</reference>
<dbReference type="InterPro" id="IPR036188">
    <property type="entry name" value="FAD/NAD-bd_sf"/>
</dbReference>
<dbReference type="RefSeq" id="WP_003325259.1">
    <property type="nucleotide sequence ID" value="NC_014639.1"/>
</dbReference>
<dbReference type="EMBL" id="CP002207">
    <property type="protein sequence ID" value="ADP33271.1"/>
    <property type="molecule type" value="Genomic_DNA"/>
</dbReference>
<feature type="domain" description="FAD-dependent oxidoreductase 2 FAD-binding" evidence="14">
    <location>
        <begin position="6"/>
        <end position="370"/>
    </location>
</feature>
<dbReference type="InterPro" id="IPR003953">
    <property type="entry name" value="FAD-dep_OxRdtase_2_FAD-bd"/>
</dbReference>
<evidence type="ECO:0000256" key="11">
    <source>
        <dbReference type="NCBIfam" id="TIGR00551"/>
    </source>
</evidence>
<dbReference type="Pfam" id="PF00890">
    <property type="entry name" value="FAD_binding_2"/>
    <property type="match status" value="1"/>
</dbReference>
<dbReference type="InterPro" id="IPR015939">
    <property type="entry name" value="Fum_Rdtase/Succ_DH_flav-like_C"/>
</dbReference>
<evidence type="ECO:0000256" key="12">
    <source>
        <dbReference type="RuleBase" id="RU362049"/>
    </source>
</evidence>
<dbReference type="InterPro" id="IPR027477">
    <property type="entry name" value="Succ_DH/fumarate_Rdtase_cat_sf"/>
</dbReference>
<dbReference type="Gene3D" id="3.90.700.10">
    <property type="entry name" value="Succinate dehydrogenase/fumarate reductase flavoprotein, catalytic domain"/>
    <property type="match status" value="1"/>
</dbReference>
<comment type="similarity">
    <text evidence="3 12">Belongs to the FAD-dependent oxidoreductase 2 family. NadB subfamily.</text>
</comment>
<evidence type="ECO:0000256" key="7">
    <source>
        <dbReference type="ARBA" id="ARBA00022642"/>
    </source>
</evidence>
<evidence type="ECO:0000256" key="5">
    <source>
        <dbReference type="ARBA" id="ARBA00021901"/>
    </source>
</evidence>
<comment type="catalytic activity">
    <reaction evidence="10">
        <text>L-aspartate + O2 = iminosuccinate + H2O2</text>
        <dbReference type="Rhea" id="RHEA:25876"/>
        <dbReference type="ChEBI" id="CHEBI:15379"/>
        <dbReference type="ChEBI" id="CHEBI:16240"/>
        <dbReference type="ChEBI" id="CHEBI:29991"/>
        <dbReference type="ChEBI" id="CHEBI:77875"/>
        <dbReference type="EC" id="1.4.3.16"/>
    </reaction>
    <physiologicalReaction direction="left-to-right" evidence="10">
        <dbReference type="Rhea" id="RHEA:25877"/>
    </physiologicalReaction>
</comment>
<evidence type="ECO:0000259" key="14">
    <source>
        <dbReference type="Pfam" id="PF00890"/>
    </source>
</evidence>
<feature type="chain" id="PRO_5045353063" description="L-aspartate oxidase" evidence="13">
    <location>
        <begin position="26"/>
        <end position="522"/>
    </location>
</feature>
<keyword evidence="13" id="KW-0732">Signal</keyword>
<evidence type="ECO:0000256" key="13">
    <source>
        <dbReference type="SAM" id="SignalP"/>
    </source>
</evidence>
<gene>
    <name evidence="16" type="ordered locus">BATR1942_11700</name>
</gene>
<evidence type="ECO:0000259" key="15">
    <source>
        <dbReference type="Pfam" id="PF02910"/>
    </source>
</evidence>
<feature type="signal peptide" evidence="13">
    <location>
        <begin position="1"/>
        <end position="25"/>
    </location>
</feature>
<dbReference type="SUPFAM" id="SSF46977">
    <property type="entry name" value="Succinate dehydrogenase/fumarate reductase flavoprotein C-terminal domain"/>
    <property type="match status" value="1"/>
</dbReference>
<feature type="domain" description="Fumarate reductase/succinate dehydrogenase flavoprotein-like C-terminal" evidence="15">
    <location>
        <begin position="413"/>
        <end position="500"/>
    </location>
</feature>
<accession>A0ABM5LZ95</accession>
<keyword evidence="9 12" id="KW-0560">Oxidoreductase</keyword>
<comment type="cofactor">
    <cofactor evidence="1 12">
        <name>FAD</name>
        <dbReference type="ChEBI" id="CHEBI:57692"/>
    </cofactor>
</comment>
<dbReference type="NCBIfam" id="NF005978">
    <property type="entry name" value="PRK08071.1"/>
    <property type="match status" value="1"/>
</dbReference>
<keyword evidence="7 12" id="KW-0662">Pyridine nucleotide biosynthesis</keyword>
<dbReference type="PANTHER" id="PTHR42716">
    <property type="entry name" value="L-ASPARTATE OXIDASE"/>
    <property type="match status" value="1"/>
</dbReference>
<dbReference type="Gene3D" id="1.20.58.100">
    <property type="entry name" value="Fumarate reductase/succinate dehydrogenase flavoprotein-like, C-terminal domain"/>
    <property type="match status" value="1"/>
</dbReference>
<dbReference type="Gene3D" id="3.50.50.60">
    <property type="entry name" value="FAD/NAD(P)-binding domain"/>
    <property type="match status" value="1"/>
</dbReference>
<keyword evidence="8 12" id="KW-0274">FAD</keyword>
<name>A0ABM5LZ95_BACA1</name>
<dbReference type="SUPFAM" id="SSF56425">
    <property type="entry name" value="Succinate dehydrogenase/fumarate reductase flavoprotein, catalytic domain"/>
    <property type="match status" value="1"/>
</dbReference>
<organism evidence="16 17">
    <name type="scientific">Bacillus atrophaeus (strain 1942)</name>
    <dbReference type="NCBI Taxonomy" id="720555"/>
    <lineage>
        <taxon>Bacteria</taxon>
        <taxon>Bacillati</taxon>
        <taxon>Bacillota</taxon>
        <taxon>Bacilli</taxon>
        <taxon>Bacillales</taxon>
        <taxon>Bacillaceae</taxon>
        <taxon>Bacillus</taxon>
    </lineage>
</organism>
<dbReference type="InterPro" id="IPR005288">
    <property type="entry name" value="NadB"/>
</dbReference>
<dbReference type="InterPro" id="IPR037099">
    <property type="entry name" value="Fum_R/Succ_DH_flav-like_C_sf"/>
</dbReference>
<evidence type="ECO:0000256" key="3">
    <source>
        <dbReference type="ARBA" id="ARBA00008562"/>
    </source>
</evidence>
<sequence>MSGKKVIVIGSGAAALFLASALLPANNVTVITKKSKKNSNSAFAQGGIAASHLEGDSVAAHTEDTLYAGCGHNDGKLTAEIISEGKTIIHELLKNGFPFDRDGDGEYRLGKEGAHSFNRIFHAGGDATGRLLIDYLLENIQKGNQVKEYETAVDLLIEDGRCAGVITKDSGGRIKARRADHVVLAAGGCGSLFRYHTNDQTITGDGLSLAYRAGAELTDLEFTQFHPTLLVKNGVSYGLVSEAVRGEGGFLTDENGRGIMAGRHPLEDLAPRDVVSRVIHEEMIKGSRIYMDRSRIPHFETRFPTITGICRKAGISVNEDRIPVAPGMHFLMGGVLVNKWGETSVPDLYAIGETACTGFHGANRLASNSLLEALVFGKRAAEHINKKPAGRWNKKTDRPINAVYHVPEIPLHQLKERMTIDMSITRKKDRLKSLSDWLNTLPSQEINVKDITIEQLDCSHIWQVAKLMTSSALLREESRGAHFRSDFPETDNQWRGKQIIQSKHGTVIRQNEGIWKPWTVCS</sequence>
<evidence type="ECO:0000313" key="16">
    <source>
        <dbReference type="EMBL" id="ADP33271.1"/>
    </source>
</evidence>
<comment type="subcellular location">
    <subcellularLocation>
        <location evidence="12">Cytoplasm</location>
    </subcellularLocation>
</comment>
<evidence type="ECO:0000256" key="2">
    <source>
        <dbReference type="ARBA" id="ARBA00004950"/>
    </source>
</evidence>
<dbReference type="GO" id="GO:0008734">
    <property type="term" value="F:L-aspartate oxidase activity"/>
    <property type="evidence" value="ECO:0007669"/>
    <property type="project" value="UniProtKB-EC"/>
</dbReference>